<dbReference type="EMBL" id="CP053069">
    <property type="protein sequence ID" value="QJR10854.1"/>
    <property type="molecule type" value="Genomic_DNA"/>
</dbReference>
<evidence type="ECO:0000313" key="3">
    <source>
        <dbReference type="Proteomes" id="UP000501534"/>
    </source>
</evidence>
<keyword evidence="3" id="KW-1185">Reference proteome</keyword>
<dbReference type="AlphaFoldDB" id="A0A6M4GWH5"/>
<dbReference type="RefSeq" id="WP_171091706.1">
    <property type="nucleotide sequence ID" value="NZ_CP053069.1"/>
</dbReference>
<dbReference type="PROSITE" id="PS51257">
    <property type="entry name" value="PROKAR_LIPOPROTEIN"/>
    <property type="match status" value="1"/>
</dbReference>
<reference evidence="2 3" key="1">
    <citation type="submission" date="2020-04" db="EMBL/GenBank/DDBJ databases">
        <title>Usitatibacter rugosus gen. nov., sp. nov. and Usitatibacter palustris sp. nov., novel members of Usitatibacteraceae fam. nov. within the order Nitrosomonadales isolated from soil.</title>
        <authorList>
            <person name="Huber K.J."/>
            <person name="Neumann-Schaal M."/>
            <person name="Geppert A."/>
            <person name="Luckner M."/>
            <person name="Wanner G."/>
            <person name="Overmann J."/>
        </authorList>
    </citation>
    <scope>NUCLEOTIDE SEQUENCE [LARGE SCALE GENOMIC DNA]</scope>
    <source>
        <strain evidence="2 3">0125_3</strain>
    </source>
</reference>
<evidence type="ECO:0000256" key="1">
    <source>
        <dbReference type="SAM" id="MobiDB-lite"/>
    </source>
</evidence>
<dbReference type="Proteomes" id="UP000501534">
    <property type="component" value="Chromosome"/>
</dbReference>
<dbReference type="KEGG" id="uru:DSM104443_01924"/>
<sequence length="81" mass="8616">MLRSPRALLLVATGAAIVVGGCNKPPPPKVDAATEQREATERAKQRAYGGDAVKALEQAKGMQEDLNKKALESVEKAEKTN</sequence>
<accession>A0A6M4GWH5</accession>
<proteinExistence type="predicted"/>
<protein>
    <submittedName>
        <fullName evidence="2">Uncharacterized protein</fullName>
    </submittedName>
</protein>
<name>A0A6M4GWH5_9PROT</name>
<feature type="compositionally biased region" description="Basic and acidic residues" evidence="1">
    <location>
        <begin position="32"/>
        <end position="44"/>
    </location>
</feature>
<feature type="region of interest" description="Disordered" evidence="1">
    <location>
        <begin position="20"/>
        <end position="50"/>
    </location>
</feature>
<evidence type="ECO:0000313" key="2">
    <source>
        <dbReference type="EMBL" id="QJR10854.1"/>
    </source>
</evidence>
<gene>
    <name evidence="2" type="ORF">DSM104443_01924</name>
</gene>
<organism evidence="2 3">
    <name type="scientific">Usitatibacter rugosus</name>
    <dbReference type="NCBI Taxonomy" id="2732067"/>
    <lineage>
        <taxon>Bacteria</taxon>
        <taxon>Pseudomonadati</taxon>
        <taxon>Pseudomonadota</taxon>
        <taxon>Betaproteobacteria</taxon>
        <taxon>Nitrosomonadales</taxon>
        <taxon>Usitatibacteraceae</taxon>
        <taxon>Usitatibacter</taxon>
    </lineage>
</organism>